<reference evidence="2 3" key="1">
    <citation type="journal article" date="2016" name="Nat. Commun.">
        <title>Thousands of microbial genomes shed light on interconnected biogeochemical processes in an aquifer system.</title>
        <authorList>
            <person name="Anantharaman K."/>
            <person name="Brown C.T."/>
            <person name="Hug L.A."/>
            <person name="Sharon I."/>
            <person name="Castelle C.J."/>
            <person name="Probst A.J."/>
            <person name="Thomas B.C."/>
            <person name="Singh A."/>
            <person name="Wilkins M.J."/>
            <person name="Karaoz U."/>
            <person name="Brodie E.L."/>
            <person name="Williams K.H."/>
            <person name="Hubbard S.S."/>
            <person name="Banfield J.F."/>
        </authorList>
    </citation>
    <scope>NUCLEOTIDE SEQUENCE [LARGE SCALE GENOMIC DNA]</scope>
</reference>
<dbReference type="InterPro" id="IPR005835">
    <property type="entry name" value="NTP_transferase_dom"/>
</dbReference>
<dbReference type="STRING" id="1802362.A2806_03830"/>
<dbReference type="EMBL" id="MHSS01000009">
    <property type="protein sequence ID" value="OHA48062.1"/>
    <property type="molecule type" value="Genomic_DNA"/>
</dbReference>
<proteinExistence type="predicted"/>
<keyword evidence="2" id="KW-0808">Transferase</keyword>
<dbReference type="Gene3D" id="3.90.550.10">
    <property type="entry name" value="Spore Coat Polysaccharide Biosynthesis Protein SpsA, Chain A"/>
    <property type="match status" value="1"/>
</dbReference>
<dbReference type="Proteomes" id="UP000177629">
    <property type="component" value="Unassembled WGS sequence"/>
</dbReference>
<dbReference type="Pfam" id="PF00483">
    <property type="entry name" value="NTP_transferase"/>
    <property type="match status" value="1"/>
</dbReference>
<dbReference type="GO" id="GO:0016740">
    <property type="term" value="F:transferase activity"/>
    <property type="evidence" value="ECO:0007669"/>
    <property type="project" value="UniProtKB-KW"/>
</dbReference>
<name>A0A1G2PKC9_9BACT</name>
<evidence type="ECO:0000313" key="2">
    <source>
        <dbReference type="EMBL" id="OHA48062.1"/>
    </source>
</evidence>
<dbReference type="InterPro" id="IPR005908">
    <property type="entry name" value="G1P_thy_trans_l"/>
</dbReference>
<dbReference type="PANTHER" id="PTHR42883">
    <property type="entry name" value="GLUCOSE-1-PHOSPHATE THYMIDYLTRANSFERASE"/>
    <property type="match status" value="1"/>
</dbReference>
<dbReference type="InterPro" id="IPR029044">
    <property type="entry name" value="Nucleotide-diphossugar_trans"/>
</dbReference>
<gene>
    <name evidence="2" type="ORF">A2806_03830</name>
</gene>
<evidence type="ECO:0000313" key="3">
    <source>
        <dbReference type="Proteomes" id="UP000177629"/>
    </source>
</evidence>
<accession>A0A1G2PKC9</accession>
<dbReference type="SUPFAM" id="SSF53448">
    <property type="entry name" value="Nucleotide-diphospho-sugar transferases"/>
    <property type="match status" value="1"/>
</dbReference>
<organism evidence="2 3">
    <name type="scientific">Candidatus Terrybacteria bacterium RIFCSPHIGHO2_01_FULL_48_17</name>
    <dbReference type="NCBI Taxonomy" id="1802362"/>
    <lineage>
        <taxon>Bacteria</taxon>
        <taxon>Candidatus Terryibacteriota</taxon>
    </lineage>
</organism>
<evidence type="ECO:0000259" key="1">
    <source>
        <dbReference type="Pfam" id="PF00483"/>
    </source>
</evidence>
<protein>
    <submittedName>
        <fullName evidence="2">Glucose-1-phosphate thymidylyltransferase</fullName>
    </submittedName>
</protein>
<dbReference type="PANTHER" id="PTHR42883:SF2">
    <property type="entry name" value="THYMIDYLYLTRANSFERASE"/>
    <property type="match status" value="1"/>
</dbReference>
<feature type="domain" description="Nucleotidyl transferase" evidence="1">
    <location>
        <begin position="14"/>
        <end position="234"/>
    </location>
</feature>
<sequence>MKALIPAARDAKTRPFWRDKNKHLLPLANTPMIVYALSALERAGLRDIGIVIGPNDEDLKGFLGNGERFGVSLSFITQNEPRGIAHAVMSAKEYLGDDSFVLHLGDNIVRENIAMLLDAFMQADAACLLALAKVRNPERFGVPIFEGEKIRGVEERPFKPQSPFAVTGVYVYHPMVHALLPELKVSARGDYEISDLHTRLVQDGQNVHWVEVSDWWKDTGQPEDLIDGNRFVLEGLRGDREGSVAPGVVVKGPVRIGEGSKILGRSVVLGPAVIGQNCLITDSYIGPYSSIGNNVELHGAEIENSVVFDGVRVASAKRIQASILGEGSIVASEQHTKPSGHRIIVGEGSVVDL</sequence>
<comment type="caution">
    <text evidence="2">The sequence shown here is derived from an EMBL/GenBank/DDBJ whole genome shotgun (WGS) entry which is preliminary data.</text>
</comment>
<dbReference type="NCBIfam" id="TIGR01208">
    <property type="entry name" value="rmlA_long"/>
    <property type="match status" value="1"/>
</dbReference>
<dbReference type="AlphaFoldDB" id="A0A1G2PKC9"/>
<dbReference type="Gene3D" id="2.160.10.10">
    <property type="entry name" value="Hexapeptide repeat proteins"/>
    <property type="match status" value="1"/>
</dbReference>